<dbReference type="EMBL" id="JBDIVE010000002">
    <property type="protein sequence ID" value="MEN3067771.1"/>
    <property type="molecule type" value="Genomic_DNA"/>
</dbReference>
<dbReference type="CDD" id="cd07813">
    <property type="entry name" value="COQ10p_like"/>
    <property type="match status" value="1"/>
</dbReference>
<dbReference type="PANTHER" id="PTHR12901">
    <property type="entry name" value="SPERM PROTEIN HOMOLOG"/>
    <property type="match status" value="1"/>
</dbReference>
<dbReference type="InterPro" id="IPR044996">
    <property type="entry name" value="COQ10-like"/>
</dbReference>
<dbReference type="InterPro" id="IPR023393">
    <property type="entry name" value="START-like_dom_sf"/>
</dbReference>
<dbReference type="Proteomes" id="UP001410394">
    <property type="component" value="Unassembled WGS sequence"/>
</dbReference>
<dbReference type="RefSeq" id="WP_345918537.1">
    <property type="nucleotide sequence ID" value="NZ_JBDIVE010000002.1"/>
</dbReference>
<sequence length="144" mass="16416">MSEVRKVVLIEQTPARMFALVDDVEHYPAFLPWCGGTEVVERSDTLTVATLKVNYHGIRTQFTTANEKQAPLSMKLQLRDGPFRHLEGEWLFKALGDTACKIEFRLHYEFASKLLDKALNPVFSHIASTFVESFVKRAEQLDSV</sequence>
<gene>
    <name evidence="3" type="ORF">ABDB84_04715</name>
</gene>
<comment type="caution">
    <text evidence="3">The sequence shown here is derived from an EMBL/GenBank/DDBJ whole genome shotgun (WGS) entry which is preliminary data.</text>
</comment>
<dbReference type="Pfam" id="PF03364">
    <property type="entry name" value="Polyketide_cyc"/>
    <property type="match status" value="1"/>
</dbReference>
<dbReference type="SUPFAM" id="SSF55961">
    <property type="entry name" value="Bet v1-like"/>
    <property type="match status" value="1"/>
</dbReference>
<comment type="similarity">
    <text evidence="1">Belongs to the ribosome association toxin RatA family.</text>
</comment>
<evidence type="ECO:0000313" key="3">
    <source>
        <dbReference type="EMBL" id="MEN3067771.1"/>
    </source>
</evidence>
<protein>
    <submittedName>
        <fullName evidence="3">Type II toxin-antitoxin system RatA family toxin</fullName>
    </submittedName>
</protein>
<accession>A0ABU9YVR2</accession>
<dbReference type="PANTHER" id="PTHR12901:SF10">
    <property type="entry name" value="COENZYME Q-BINDING PROTEIN COQ10, MITOCHONDRIAL"/>
    <property type="match status" value="1"/>
</dbReference>
<keyword evidence="4" id="KW-1185">Reference proteome</keyword>
<organism evidence="3 4">
    <name type="scientific">Uliginosibacterium sediminicola</name>
    <dbReference type="NCBI Taxonomy" id="2024550"/>
    <lineage>
        <taxon>Bacteria</taxon>
        <taxon>Pseudomonadati</taxon>
        <taxon>Pseudomonadota</taxon>
        <taxon>Betaproteobacteria</taxon>
        <taxon>Rhodocyclales</taxon>
        <taxon>Zoogloeaceae</taxon>
        <taxon>Uliginosibacterium</taxon>
    </lineage>
</organism>
<evidence type="ECO:0000259" key="2">
    <source>
        <dbReference type="Pfam" id="PF03364"/>
    </source>
</evidence>
<evidence type="ECO:0000313" key="4">
    <source>
        <dbReference type="Proteomes" id="UP001410394"/>
    </source>
</evidence>
<evidence type="ECO:0000256" key="1">
    <source>
        <dbReference type="ARBA" id="ARBA00008918"/>
    </source>
</evidence>
<reference evidence="3 4" key="1">
    <citation type="journal article" date="2018" name="Int. J. Syst. Evol. Microbiol.">
        <title>Uliginosibacterium sediminicola sp. nov., isolated from freshwater sediment.</title>
        <authorList>
            <person name="Hwang W.M."/>
            <person name="Kim S.M."/>
            <person name="Kang K."/>
            <person name="Ahn T.Y."/>
        </authorList>
    </citation>
    <scope>NUCLEOTIDE SEQUENCE [LARGE SCALE GENOMIC DNA]</scope>
    <source>
        <strain evidence="3 4">M1-21</strain>
    </source>
</reference>
<feature type="domain" description="Coenzyme Q-binding protein COQ10 START" evidence="2">
    <location>
        <begin position="11"/>
        <end position="134"/>
    </location>
</feature>
<proteinExistence type="inferred from homology"/>
<dbReference type="Gene3D" id="3.30.530.20">
    <property type="match status" value="1"/>
</dbReference>
<name>A0ABU9YVR2_9RHOO</name>
<dbReference type="InterPro" id="IPR005031">
    <property type="entry name" value="COQ10_START"/>
</dbReference>